<evidence type="ECO:0000313" key="3">
    <source>
        <dbReference type="Proteomes" id="UP000675664"/>
    </source>
</evidence>
<reference evidence="2" key="2">
    <citation type="submission" date="2021-04" db="EMBL/GenBank/DDBJ databases">
        <authorList>
            <person name="Liu J."/>
        </authorList>
    </citation>
    <scope>NUCLEOTIDE SEQUENCE</scope>
    <source>
        <strain evidence="2">BAD-6</strain>
    </source>
</reference>
<dbReference type="RefSeq" id="WP_227019198.1">
    <property type="nucleotide sequence ID" value="NZ_JAGSND010000010.1"/>
</dbReference>
<protein>
    <recommendedName>
        <fullName evidence="4">DUF4412 domain-containing protein</fullName>
    </recommendedName>
</protein>
<evidence type="ECO:0000313" key="2">
    <source>
        <dbReference type="EMBL" id="MBR0599064.1"/>
    </source>
</evidence>
<keyword evidence="3" id="KW-1185">Reference proteome</keyword>
<name>A0A8J8B297_9FIRM</name>
<dbReference type="AlphaFoldDB" id="A0A8J8B297"/>
<reference evidence="2" key="1">
    <citation type="submission" date="2021-04" db="EMBL/GenBank/DDBJ databases">
        <title>Sinoanaerobacter chloroacetimidivorans sp. nov., an obligate anaerobic bacterium isolated from anaerobic sludge.</title>
        <authorList>
            <person name="Bao Y."/>
        </authorList>
    </citation>
    <scope>NUCLEOTIDE SEQUENCE</scope>
    <source>
        <strain evidence="2">BAD-6</strain>
    </source>
</reference>
<dbReference type="PROSITE" id="PS51257">
    <property type="entry name" value="PROKAR_LIPOPROTEIN"/>
    <property type="match status" value="1"/>
</dbReference>
<proteinExistence type="predicted"/>
<accession>A0A8J8B297</accession>
<dbReference type="Proteomes" id="UP000675664">
    <property type="component" value="Unassembled WGS sequence"/>
</dbReference>
<dbReference type="EMBL" id="JAGSND010000010">
    <property type="protein sequence ID" value="MBR0599064.1"/>
    <property type="molecule type" value="Genomic_DNA"/>
</dbReference>
<feature type="region of interest" description="Disordered" evidence="1">
    <location>
        <begin position="26"/>
        <end position="55"/>
    </location>
</feature>
<organism evidence="2 3">
    <name type="scientific">Sinanaerobacter chloroacetimidivorans</name>
    <dbReference type="NCBI Taxonomy" id="2818044"/>
    <lineage>
        <taxon>Bacteria</taxon>
        <taxon>Bacillati</taxon>
        <taxon>Bacillota</taxon>
        <taxon>Clostridia</taxon>
        <taxon>Peptostreptococcales</taxon>
        <taxon>Anaerovoracaceae</taxon>
        <taxon>Sinanaerobacter</taxon>
    </lineage>
</organism>
<comment type="caution">
    <text evidence="2">The sequence shown here is derived from an EMBL/GenBank/DDBJ whole genome shotgun (WGS) entry which is preliminary data.</text>
</comment>
<sequence length="221" mass="24046">MKKILSCIFVAIFVLVMVTGCGGGGEKAQPENGVSQQESDNQQAEESSKNVDTDSLGDKLASTYIAMMKDEKYLMKYKASLDMEGQQVEMEATVAVKGDDTAIISKGAGMESTMIFKDDTMYMVDHGAKSVLVMAQTDKVEDETINTEGITYVGSGKEGGLTYEEYSTEDGTLKYYFDGKKLVKITADIAGLTTTMEILEMSNQVPDSLFEIPAGYEKIAM</sequence>
<evidence type="ECO:0008006" key="4">
    <source>
        <dbReference type="Google" id="ProtNLM"/>
    </source>
</evidence>
<evidence type="ECO:0000256" key="1">
    <source>
        <dbReference type="SAM" id="MobiDB-lite"/>
    </source>
</evidence>
<feature type="compositionally biased region" description="Polar residues" evidence="1">
    <location>
        <begin position="32"/>
        <end position="45"/>
    </location>
</feature>
<gene>
    <name evidence="2" type="ORF">KCX82_14335</name>
</gene>